<dbReference type="HOGENOM" id="CLU_578674_0_0_1"/>
<evidence type="ECO:0000256" key="1">
    <source>
        <dbReference type="SAM" id="MobiDB-lite"/>
    </source>
</evidence>
<sequence length="472" mass="52629">MKDDILPPYETPAPAAPPYEEVQSHDDDNDVDNATVEPTIFILAGQAVYAETIDGPPAYELSRAVATLTKSTEKVEFERLDQVLSAAAAPADSSSSAAASPPIRRRRRRRHLYDLRRTPKQPRLGLARSRARSDAPEYYLHSQSSRRTLGHVGLAKDRSGGGWAAGFRAVPVHVAAATTGRARFADGADGATPLFALRRDKGGRSRWVAADGEETLAIEDAADRQRRLILTRALPRKEVDALVALWCASIWQEAAVRADEELRGVKDRQKKKKEENNMCWQLPNYSEYQCGHPGTTTFSLKRCPAAKDRCDWMPCKVVLDSEDGPAEPPTLIWNPCQTCKESGDWLEFIDIQGRLRWRRTVGAIKPPSKKRIYHNYIKCGHSVRVPIHVVGPPCPAAALHLLPGQNYCPVAVAAWQTRVETVDEPCLSCKQGRLWFLLIDEHGRYKWSPCIPNAQRNGEYARCPEIESAKNQ</sequence>
<accession>J4W7X2</accession>
<gene>
    <name evidence="2" type="ORF">BBA_04833</name>
</gene>
<dbReference type="InParanoid" id="J4W7X2"/>
<proteinExistence type="predicted"/>
<evidence type="ECO:0000313" key="3">
    <source>
        <dbReference type="Proteomes" id="UP000002762"/>
    </source>
</evidence>
<dbReference type="OrthoDB" id="5207784at2759"/>
<reference evidence="2 3" key="1">
    <citation type="journal article" date="2012" name="Sci. Rep.">
        <title>Genomic perspectives on the evolution of fungal entomopathogenicity in Beauveria bassiana.</title>
        <authorList>
            <person name="Xiao G."/>
            <person name="Ying S.H."/>
            <person name="Zheng P."/>
            <person name="Wang Z.L."/>
            <person name="Zhang S."/>
            <person name="Xie X.Q."/>
            <person name="Shang Y."/>
            <person name="St Leger R.J."/>
            <person name="Zhao G.P."/>
            <person name="Wang C."/>
            <person name="Feng M.G."/>
        </authorList>
    </citation>
    <scope>NUCLEOTIDE SEQUENCE [LARGE SCALE GENOMIC DNA]</scope>
    <source>
        <strain evidence="2 3">ARSEF 2860</strain>
    </source>
</reference>
<dbReference type="RefSeq" id="XP_008598152.1">
    <property type="nucleotide sequence ID" value="XM_008599930.1"/>
</dbReference>
<evidence type="ECO:0000313" key="2">
    <source>
        <dbReference type="EMBL" id="EJP66340.1"/>
    </source>
</evidence>
<dbReference type="Proteomes" id="UP000002762">
    <property type="component" value="Unassembled WGS sequence"/>
</dbReference>
<organism evidence="2 3">
    <name type="scientific">Beauveria bassiana (strain ARSEF 2860)</name>
    <name type="common">White muscardine disease fungus</name>
    <name type="synonym">Tritirachium shiotae</name>
    <dbReference type="NCBI Taxonomy" id="655819"/>
    <lineage>
        <taxon>Eukaryota</taxon>
        <taxon>Fungi</taxon>
        <taxon>Dikarya</taxon>
        <taxon>Ascomycota</taxon>
        <taxon>Pezizomycotina</taxon>
        <taxon>Sordariomycetes</taxon>
        <taxon>Hypocreomycetidae</taxon>
        <taxon>Hypocreales</taxon>
        <taxon>Cordycipitaceae</taxon>
        <taxon>Beauveria</taxon>
    </lineage>
</organism>
<feature type="region of interest" description="Disordered" evidence="1">
    <location>
        <begin position="86"/>
        <end position="142"/>
    </location>
</feature>
<keyword evidence="3" id="KW-1185">Reference proteome</keyword>
<feature type="region of interest" description="Disordered" evidence="1">
    <location>
        <begin position="1"/>
        <end position="33"/>
    </location>
</feature>
<protein>
    <submittedName>
        <fullName evidence="2">Uncharacterized protein</fullName>
    </submittedName>
</protein>
<dbReference type="AlphaFoldDB" id="J4W7X2"/>
<dbReference type="EMBL" id="JH725160">
    <property type="protein sequence ID" value="EJP66340.1"/>
    <property type="molecule type" value="Genomic_DNA"/>
</dbReference>
<dbReference type="GeneID" id="19887845"/>
<name>J4W7X2_BEAB2</name>
<feature type="compositionally biased region" description="Low complexity" evidence="1">
    <location>
        <begin position="86"/>
        <end position="102"/>
    </location>
</feature>